<keyword evidence="2" id="KW-1185">Reference proteome</keyword>
<comment type="caution">
    <text evidence="1">The sequence shown here is derived from an EMBL/GenBank/DDBJ whole genome shotgun (WGS) entry which is preliminary data.</text>
</comment>
<organism evidence="1 2">
    <name type="scientific">Smallanthus sonchifolius</name>
    <dbReference type="NCBI Taxonomy" id="185202"/>
    <lineage>
        <taxon>Eukaryota</taxon>
        <taxon>Viridiplantae</taxon>
        <taxon>Streptophyta</taxon>
        <taxon>Embryophyta</taxon>
        <taxon>Tracheophyta</taxon>
        <taxon>Spermatophyta</taxon>
        <taxon>Magnoliopsida</taxon>
        <taxon>eudicotyledons</taxon>
        <taxon>Gunneridae</taxon>
        <taxon>Pentapetalae</taxon>
        <taxon>asterids</taxon>
        <taxon>campanulids</taxon>
        <taxon>Asterales</taxon>
        <taxon>Asteraceae</taxon>
        <taxon>Asteroideae</taxon>
        <taxon>Heliantheae alliance</taxon>
        <taxon>Millerieae</taxon>
        <taxon>Smallanthus</taxon>
    </lineage>
</organism>
<dbReference type="Proteomes" id="UP001056120">
    <property type="component" value="Linkage Group LG05"/>
</dbReference>
<accession>A0ACB9J9A8</accession>
<sequence>MKAPNGIEFSKYEYGFFVCHSSYVIYLQTTEMSDEAKAAEQISMYLIAVWFIKTRQSDSFFHFGLSLKIIKEMNVELQEQTSKFRKQANSIAEWDRRI</sequence>
<evidence type="ECO:0000313" key="2">
    <source>
        <dbReference type="Proteomes" id="UP001056120"/>
    </source>
</evidence>
<reference evidence="1 2" key="2">
    <citation type="journal article" date="2022" name="Mol. Ecol. Resour.">
        <title>The genomes of chicory, endive, great burdock and yacon provide insights into Asteraceae paleo-polyploidization history and plant inulin production.</title>
        <authorList>
            <person name="Fan W."/>
            <person name="Wang S."/>
            <person name="Wang H."/>
            <person name="Wang A."/>
            <person name="Jiang F."/>
            <person name="Liu H."/>
            <person name="Zhao H."/>
            <person name="Xu D."/>
            <person name="Zhang Y."/>
        </authorList>
    </citation>
    <scope>NUCLEOTIDE SEQUENCE [LARGE SCALE GENOMIC DNA]</scope>
    <source>
        <strain evidence="2">cv. Yunnan</strain>
        <tissue evidence="1">Leaves</tissue>
    </source>
</reference>
<name>A0ACB9J9A8_9ASTR</name>
<proteinExistence type="predicted"/>
<dbReference type="EMBL" id="CM042022">
    <property type="protein sequence ID" value="KAI3816326.1"/>
    <property type="molecule type" value="Genomic_DNA"/>
</dbReference>
<reference evidence="2" key="1">
    <citation type="journal article" date="2022" name="Mol. Ecol. Resour.">
        <title>The genomes of chicory, endive, great burdock and yacon provide insights into Asteraceae palaeo-polyploidization history and plant inulin production.</title>
        <authorList>
            <person name="Fan W."/>
            <person name="Wang S."/>
            <person name="Wang H."/>
            <person name="Wang A."/>
            <person name="Jiang F."/>
            <person name="Liu H."/>
            <person name="Zhao H."/>
            <person name="Xu D."/>
            <person name="Zhang Y."/>
        </authorList>
    </citation>
    <scope>NUCLEOTIDE SEQUENCE [LARGE SCALE GENOMIC DNA]</scope>
    <source>
        <strain evidence="2">cv. Yunnan</strain>
    </source>
</reference>
<gene>
    <name evidence="1" type="ORF">L1987_16019</name>
</gene>
<protein>
    <submittedName>
        <fullName evidence="1">Uncharacterized protein</fullName>
    </submittedName>
</protein>
<evidence type="ECO:0000313" key="1">
    <source>
        <dbReference type="EMBL" id="KAI3816326.1"/>
    </source>
</evidence>